<evidence type="ECO:0000313" key="5">
    <source>
        <dbReference type="EMBL" id="SOY74811.1"/>
    </source>
</evidence>
<dbReference type="InterPro" id="IPR010131">
    <property type="entry name" value="MdtP/NodT-like"/>
</dbReference>
<dbReference type="Gene3D" id="1.20.1600.10">
    <property type="entry name" value="Outer membrane efflux proteins (OEP)"/>
    <property type="match status" value="1"/>
</dbReference>
<dbReference type="PANTHER" id="PTHR30203">
    <property type="entry name" value="OUTER MEMBRANE CATION EFFLUX PROTEIN"/>
    <property type="match status" value="1"/>
</dbReference>
<feature type="chain" id="PRO_5037171688" evidence="4">
    <location>
        <begin position="24"/>
        <end position="467"/>
    </location>
</feature>
<evidence type="ECO:0000256" key="3">
    <source>
        <dbReference type="SAM" id="MobiDB-lite"/>
    </source>
</evidence>
<dbReference type="EMBL" id="OFSN01000021">
    <property type="protein sequence ID" value="SOY74811.1"/>
    <property type="molecule type" value="Genomic_DNA"/>
</dbReference>
<feature type="compositionally biased region" description="Low complexity" evidence="3">
    <location>
        <begin position="31"/>
        <end position="45"/>
    </location>
</feature>
<evidence type="ECO:0000256" key="4">
    <source>
        <dbReference type="SAM" id="SignalP"/>
    </source>
</evidence>
<evidence type="ECO:0000256" key="2">
    <source>
        <dbReference type="SAM" id="Coils"/>
    </source>
</evidence>
<dbReference type="AlphaFoldDB" id="A0A976AAS5"/>
<evidence type="ECO:0000313" key="6">
    <source>
        <dbReference type="Proteomes" id="UP000257016"/>
    </source>
</evidence>
<reference evidence="5 6" key="1">
    <citation type="submission" date="2018-01" db="EMBL/GenBank/DDBJ databases">
        <authorList>
            <person name="Clerissi C."/>
        </authorList>
    </citation>
    <scope>NUCLEOTIDE SEQUENCE [LARGE SCALE GENOMIC DNA]</scope>
    <source>
        <strain evidence="5">Cupriavidus taiwanensis LMG 19430</strain>
    </source>
</reference>
<feature type="region of interest" description="Disordered" evidence="3">
    <location>
        <begin position="26"/>
        <end position="53"/>
    </location>
</feature>
<feature type="signal peptide" evidence="4">
    <location>
        <begin position="1"/>
        <end position="23"/>
    </location>
</feature>
<dbReference type="GO" id="GO:0015562">
    <property type="term" value="F:efflux transmembrane transporter activity"/>
    <property type="evidence" value="ECO:0007669"/>
    <property type="project" value="InterPro"/>
</dbReference>
<proteinExistence type="inferred from homology"/>
<feature type="coiled-coil region" evidence="2">
    <location>
        <begin position="364"/>
        <end position="391"/>
    </location>
</feature>
<organism evidence="5 6">
    <name type="scientific">Cupriavidus taiwanensis</name>
    <dbReference type="NCBI Taxonomy" id="164546"/>
    <lineage>
        <taxon>Bacteria</taxon>
        <taxon>Pseudomonadati</taxon>
        <taxon>Pseudomonadota</taxon>
        <taxon>Betaproteobacteria</taxon>
        <taxon>Burkholderiales</taxon>
        <taxon>Burkholderiaceae</taxon>
        <taxon>Cupriavidus</taxon>
    </lineage>
</organism>
<evidence type="ECO:0000256" key="1">
    <source>
        <dbReference type="ARBA" id="ARBA00007613"/>
    </source>
</evidence>
<sequence>MPFALSRIAAGSLLVLAAVASLAAERPTDPQSSATSAESTQAEQADGPCTSPPAGAALTLAQVRLDALRCNRTIIAARRGVEASQADIQIASQRPNPVLSLGVENINPHAGVGAGNLRSKTVDSTVRVDQLIETANKGNLRVDAARKASAAAGEVVQAVVAQQAGMVEQAYFDALASQERVAVLRETLALYERTRQASETRLRAGDVARADVTKLQLDALRAQNDMRQAITDHYRDKALLAQAMGVPGTLADNRLVADWPALDAAVPPADPDTLQRRPDVTAAEARLAAAAASRDLARAGRVPDVTIGAQAEHYPTSPSNSSGSGNSFGVFLSIPLPVRHSNGGEARRAEVDYYAALDDRNRVMLEAGNEIDRLRSQLETARQSLRQMRDEVLPAAESVAGNAEFAYSKGASGVLDLLDARRALRQTRLDAVAAQGEYAKALSAYRAALQTSTTAAPARTAATPARP</sequence>
<comment type="caution">
    <text evidence="5">The sequence shown here is derived from an EMBL/GenBank/DDBJ whole genome shotgun (WGS) entry which is preliminary data.</text>
</comment>
<comment type="similarity">
    <text evidence="1">Belongs to the outer membrane factor (OMF) (TC 1.B.17) family.</text>
</comment>
<protein>
    <submittedName>
        <fullName evidence="5">Outer membrane efflux protein</fullName>
    </submittedName>
</protein>
<accession>A0A976AAS5</accession>
<keyword evidence="2" id="KW-0175">Coiled coil</keyword>
<keyword evidence="4" id="KW-0732">Signal</keyword>
<name>A0A976AAS5_9BURK</name>
<dbReference type="PANTHER" id="PTHR30203:SF30">
    <property type="entry name" value="OUTER MEMBRANE PROTEIN-RELATED"/>
    <property type="match status" value="1"/>
</dbReference>
<gene>
    <name evidence="5" type="ORF">CBM2586_B30176</name>
</gene>
<dbReference type="Proteomes" id="UP000257016">
    <property type="component" value="Unassembled WGS sequence"/>
</dbReference>
<dbReference type="Pfam" id="PF02321">
    <property type="entry name" value="OEP"/>
    <property type="match status" value="2"/>
</dbReference>
<dbReference type="SUPFAM" id="SSF56954">
    <property type="entry name" value="Outer membrane efflux proteins (OEP)"/>
    <property type="match status" value="1"/>
</dbReference>
<dbReference type="InterPro" id="IPR003423">
    <property type="entry name" value="OMP_efflux"/>
</dbReference>